<evidence type="ECO:0000256" key="1">
    <source>
        <dbReference type="ARBA" id="ARBA00023015"/>
    </source>
</evidence>
<feature type="region of interest" description="Disordered" evidence="4">
    <location>
        <begin position="1"/>
        <end position="27"/>
    </location>
</feature>
<dbReference type="Gene3D" id="1.10.10.10">
    <property type="entry name" value="Winged helix-like DNA-binding domain superfamily/Winged helix DNA-binding domain"/>
    <property type="match status" value="1"/>
</dbReference>
<dbReference type="AlphaFoldDB" id="A0A848DMM2"/>
<sequence>MHASGPVDREGLTVPSQEHTGEEADLAGADRIGSELVRLIRLLERAFAQYQAEYPDAVERATYLLLVHLVNDGPRRSSALAEAVHSDPSTVSRQIGHLVRLGLVERRADPDDGRATLLAATDEGRRVFEENRRLRNQTIAAMIAHWSPSDRQQLGTLLARFTTDFENYRSRSTEAGPGDAAAADRS</sequence>
<dbReference type="GO" id="GO:0003677">
    <property type="term" value="F:DNA binding"/>
    <property type="evidence" value="ECO:0007669"/>
    <property type="project" value="UniProtKB-KW"/>
</dbReference>
<keyword evidence="3" id="KW-0804">Transcription</keyword>
<dbReference type="Pfam" id="PF12802">
    <property type="entry name" value="MarR_2"/>
    <property type="match status" value="1"/>
</dbReference>
<dbReference type="Proteomes" id="UP000586918">
    <property type="component" value="Unassembled WGS sequence"/>
</dbReference>
<evidence type="ECO:0000313" key="6">
    <source>
        <dbReference type="EMBL" id="NMH93746.1"/>
    </source>
</evidence>
<evidence type="ECO:0000256" key="3">
    <source>
        <dbReference type="ARBA" id="ARBA00023163"/>
    </source>
</evidence>
<dbReference type="EMBL" id="JAAXKZ010000080">
    <property type="protein sequence ID" value="NMH93746.1"/>
    <property type="molecule type" value="Genomic_DNA"/>
</dbReference>
<keyword evidence="2" id="KW-0238">DNA-binding</keyword>
<keyword evidence="1" id="KW-0805">Transcription regulation</keyword>
<name>A0A848DMM2_9PSEU</name>
<dbReference type="SMART" id="SM00347">
    <property type="entry name" value="HTH_MARR"/>
    <property type="match status" value="1"/>
</dbReference>
<dbReference type="SUPFAM" id="SSF46785">
    <property type="entry name" value="Winged helix' DNA-binding domain"/>
    <property type="match status" value="1"/>
</dbReference>
<comment type="caution">
    <text evidence="6">The sequence shown here is derived from an EMBL/GenBank/DDBJ whole genome shotgun (WGS) entry which is preliminary data.</text>
</comment>
<gene>
    <name evidence="6" type="ORF">HF519_19630</name>
</gene>
<dbReference type="PROSITE" id="PS50995">
    <property type="entry name" value="HTH_MARR_2"/>
    <property type="match status" value="1"/>
</dbReference>
<organism evidence="6 7">
    <name type="scientific">Pseudonocardia bannensis</name>
    <dbReference type="NCBI Taxonomy" id="630973"/>
    <lineage>
        <taxon>Bacteria</taxon>
        <taxon>Bacillati</taxon>
        <taxon>Actinomycetota</taxon>
        <taxon>Actinomycetes</taxon>
        <taxon>Pseudonocardiales</taxon>
        <taxon>Pseudonocardiaceae</taxon>
        <taxon>Pseudonocardia</taxon>
    </lineage>
</organism>
<dbReference type="InterPro" id="IPR052526">
    <property type="entry name" value="HTH-type_Bedaq_tolerance"/>
</dbReference>
<evidence type="ECO:0000256" key="4">
    <source>
        <dbReference type="SAM" id="MobiDB-lite"/>
    </source>
</evidence>
<dbReference type="PANTHER" id="PTHR39515:SF2">
    <property type="entry name" value="HTH-TYPE TRANSCRIPTIONAL REGULATOR RV0880"/>
    <property type="match status" value="1"/>
</dbReference>
<keyword evidence="7" id="KW-1185">Reference proteome</keyword>
<feature type="domain" description="HTH marR-type" evidence="5">
    <location>
        <begin position="29"/>
        <end position="163"/>
    </location>
</feature>
<dbReference type="InterPro" id="IPR036390">
    <property type="entry name" value="WH_DNA-bd_sf"/>
</dbReference>
<dbReference type="GO" id="GO:0003700">
    <property type="term" value="F:DNA-binding transcription factor activity"/>
    <property type="evidence" value="ECO:0007669"/>
    <property type="project" value="InterPro"/>
</dbReference>
<protein>
    <submittedName>
        <fullName evidence="6">MarR family transcriptional regulator</fullName>
    </submittedName>
</protein>
<evidence type="ECO:0000313" key="7">
    <source>
        <dbReference type="Proteomes" id="UP000586918"/>
    </source>
</evidence>
<evidence type="ECO:0000256" key="2">
    <source>
        <dbReference type="ARBA" id="ARBA00023125"/>
    </source>
</evidence>
<accession>A0A848DMM2</accession>
<reference evidence="6 7" key="1">
    <citation type="submission" date="2020-04" db="EMBL/GenBank/DDBJ databases">
        <authorList>
            <person name="Klaysubun C."/>
            <person name="Duangmal K."/>
            <person name="Lipun K."/>
        </authorList>
    </citation>
    <scope>NUCLEOTIDE SEQUENCE [LARGE SCALE GENOMIC DNA]</scope>
    <source>
        <strain evidence="6 7">DSM 45300</strain>
    </source>
</reference>
<dbReference type="PANTHER" id="PTHR39515">
    <property type="entry name" value="CONSERVED PROTEIN"/>
    <property type="match status" value="1"/>
</dbReference>
<dbReference type="PROSITE" id="PS01117">
    <property type="entry name" value="HTH_MARR_1"/>
    <property type="match status" value="1"/>
</dbReference>
<dbReference type="InterPro" id="IPR023187">
    <property type="entry name" value="Tscrpt_reg_MarR-type_CS"/>
</dbReference>
<proteinExistence type="predicted"/>
<dbReference type="InterPro" id="IPR000835">
    <property type="entry name" value="HTH_MarR-typ"/>
</dbReference>
<dbReference type="InterPro" id="IPR036388">
    <property type="entry name" value="WH-like_DNA-bd_sf"/>
</dbReference>
<evidence type="ECO:0000259" key="5">
    <source>
        <dbReference type="PROSITE" id="PS50995"/>
    </source>
</evidence>